<evidence type="ECO:0008006" key="4">
    <source>
        <dbReference type="Google" id="ProtNLM"/>
    </source>
</evidence>
<dbReference type="VEuPathDB" id="MicrosporidiaDB:VICG_01530"/>
<feature type="transmembrane region" description="Helical" evidence="1">
    <location>
        <begin position="64"/>
        <end position="85"/>
    </location>
</feature>
<dbReference type="SUPFAM" id="SSF50978">
    <property type="entry name" value="WD40 repeat-like"/>
    <property type="match status" value="1"/>
</dbReference>
<protein>
    <recommendedName>
        <fullName evidence="4">Anaphase-promoting complex subunit 4 WD40 domain-containing protein</fullName>
    </recommendedName>
</protein>
<keyword evidence="1" id="KW-0812">Transmembrane</keyword>
<dbReference type="Gene3D" id="2.130.10.10">
    <property type="entry name" value="YVTN repeat-like/Quinoprotein amine dehydrogenase"/>
    <property type="match status" value="1"/>
</dbReference>
<evidence type="ECO:0000313" key="2">
    <source>
        <dbReference type="EMBL" id="ELA41425.1"/>
    </source>
</evidence>
<dbReference type="InParanoid" id="L2GLP4"/>
<sequence length="295" mass="33782">MHSILFQDKIAISDICTFQDKLIVSTYQNTLKVFEEAELKHTVDLPVSLTKICQFRDKLLGISYSQGLLVILNSMFTIISIIPGFKQPTFIYSNNKIVIITTLDSEILILKEKKYQSNIEEHLFEVALRKKTQKVSTALCFLQERICLGFESTLSVFDNKLNEVLTKDYSCCINSIASCANNLVIGLINGKIHFEDIQNFEESFAFNSHILNGKNTRIFYPVTQVYFDTFLLSSGYDGKVIKWDIANKKQTSIIIDTNKFVRKFEICRNYLYCLIEDDPNEALGRAFQSVSLIPL</sequence>
<keyword evidence="1" id="KW-1133">Transmembrane helix</keyword>
<dbReference type="GeneID" id="19882241"/>
<dbReference type="HOGENOM" id="CLU_943989_0_0_1"/>
<organism evidence="2 3">
    <name type="scientific">Vittaforma corneae (strain ATCC 50505)</name>
    <name type="common">Microsporidian parasite</name>
    <name type="synonym">Nosema corneum</name>
    <dbReference type="NCBI Taxonomy" id="993615"/>
    <lineage>
        <taxon>Eukaryota</taxon>
        <taxon>Fungi</taxon>
        <taxon>Fungi incertae sedis</taxon>
        <taxon>Microsporidia</taxon>
        <taxon>Nosematidae</taxon>
        <taxon>Vittaforma</taxon>
    </lineage>
</organism>
<proteinExistence type="predicted"/>
<name>L2GLP4_VITCO</name>
<dbReference type="RefSeq" id="XP_007604976.1">
    <property type="nucleotide sequence ID" value="XM_007604914.1"/>
</dbReference>
<keyword evidence="1" id="KW-0472">Membrane</keyword>
<dbReference type="AlphaFoldDB" id="L2GLP4"/>
<evidence type="ECO:0000256" key="1">
    <source>
        <dbReference type="SAM" id="Phobius"/>
    </source>
</evidence>
<keyword evidence="3" id="KW-1185">Reference proteome</keyword>
<reference evidence="3" key="1">
    <citation type="submission" date="2011-05" db="EMBL/GenBank/DDBJ databases">
        <title>The genome sequence of Vittaforma corneae strain ATCC 50505.</title>
        <authorList>
            <consortium name="The Broad Institute Genome Sequencing Platform"/>
            <person name="Cuomo C."/>
            <person name="Didier E."/>
            <person name="Bowers L."/>
            <person name="Young S.K."/>
            <person name="Zeng Q."/>
            <person name="Gargeya S."/>
            <person name="Fitzgerald M."/>
            <person name="Haas B."/>
            <person name="Abouelleil A."/>
            <person name="Alvarado L."/>
            <person name="Arachchi H.M."/>
            <person name="Berlin A."/>
            <person name="Chapman S.B."/>
            <person name="Gearin G."/>
            <person name="Goldberg J."/>
            <person name="Griggs A."/>
            <person name="Gujja S."/>
            <person name="Hansen M."/>
            <person name="Heiman D."/>
            <person name="Howarth C."/>
            <person name="Larimer J."/>
            <person name="Lui A."/>
            <person name="MacDonald P.J.P."/>
            <person name="McCowen C."/>
            <person name="Montmayeur A."/>
            <person name="Murphy C."/>
            <person name="Neiman D."/>
            <person name="Pearson M."/>
            <person name="Priest M."/>
            <person name="Roberts A."/>
            <person name="Saif S."/>
            <person name="Shea T."/>
            <person name="Sisk P."/>
            <person name="Stolte C."/>
            <person name="Sykes S."/>
            <person name="Wortman J."/>
            <person name="Nusbaum C."/>
            <person name="Birren B."/>
        </authorList>
    </citation>
    <scope>NUCLEOTIDE SEQUENCE [LARGE SCALE GENOMIC DNA]</scope>
    <source>
        <strain evidence="3">ATCC 50505</strain>
    </source>
</reference>
<accession>L2GLP4</accession>
<dbReference type="EMBL" id="JH370144">
    <property type="protein sequence ID" value="ELA41425.1"/>
    <property type="molecule type" value="Genomic_DNA"/>
</dbReference>
<dbReference type="InterPro" id="IPR036322">
    <property type="entry name" value="WD40_repeat_dom_sf"/>
</dbReference>
<evidence type="ECO:0000313" key="3">
    <source>
        <dbReference type="Proteomes" id="UP000011082"/>
    </source>
</evidence>
<dbReference type="Proteomes" id="UP000011082">
    <property type="component" value="Unassembled WGS sequence"/>
</dbReference>
<dbReference type="InterPro" id="IPR015943">
    <property type="entry name" value="WD40/YVTN_repeat-like_dom_sf"/>
</dbReference>
<gene>
    <name evidence="2" type="ORF">VICG_01530</name>
</gene>
<dbReference type="OrthoDB" id="10262475at2759"/>